<protein>
    <submittedName>
        <fullName evidence="1">Transcriptional regulator with AbiEi antitoxin domain of type IV toxin-antitoxin system</fullName>
    </submittedName>
</protein>
<dbReference type="Pfam" id="PF09952">
    <property type="entry name" value="AbiEi_2"/>
    <property type="match status" value="1"/>
</dbReference>
<dbReference type="OrthoDB" id="3351920at2"/>
<dbReference type="Proteomes" id="UP000295680">
    <property type="component" value="Unassembled WGS sequence"/>
</dbReference>
<dbReference type="EMBL" id="SLWS01000005">
    <property type="protein sequence ID" value="TCO58458.1"/>
    <property type="molecule type" value="Genomic_DNA"/>
</dbReference>
<reference evidence="1 2" key="1">
    <citation type="submission" date="2019-03" db="EMBL/GenBank/DDBJ databases">
        <title>Genomic Encyclopedia of Type Strains, Phase IV (KMG-IV): sequencing the most valuable type-strain genomes for metagenomic binning, comparative biology and taxonomic classification.</title>
        <authorList>
            <person name="Goeker M."/>
        </authorList>
    </citation>
    <scope>NUCLEOTIDE SEQUENCE [LARGE SCALE GENOMIC DNA]</scope>
    <source>
        <strain evidence="1 2">DSM 45934</strain>
    </source>
</reference>
<evidence type="ECO:0000313" key="2">
    <source>
        <dbReference type="Proteomes" id="UP000295680"/>
    </source>
</evidence>
<dbReference type="AlphaFoldDB" id="A0A4R2JMW6"/>
<accession>A0A4R2JMW6</accession>
<keyword evidence="2" id="KW-1185">Reference proteome</keyword>
<proteinExistence type="predicted"/>
<gene>
    <name evidence="1" type="ORF">EV192_105527</name>
</gene>
<organism evidence="1 2">
    <name type="scientific">Actinocrispum wychmicini</name>
    <dbReference type="NCBI Taxonomy" id="1213861"/>
    <lineage>
        <taxon>Bacteria</taxon>
        <taxon>Bacillati</taxon>
        <taxon>Actinomycetota</taxon>
        <taxon>Actinomycetes</taxon>
        <taxon>Pseudonocardiales</taxon>
        <taxon>Pseudonocardiaceae</taxon>
        <taxon>Actinocrispum</taxon>
    </lineage>
</organism>
<name>A0A4R2JMW6_9PSEU</name>
<dbReference type="InterPro" id="IPR019238">
    <property type="entry name" value="AbiEi_2"/>
</dbReference>
<evidence type="ECO:0000313" key="1">
    <source>
        <dbReference type="EMBL" id="TCO58458.1"/>
    </source>
</evidence>
<dbReference type="RefSeq" id="WP_132119215.1">
    <property type="nucleotide sequence ID" value="NZ_SLWS01000005.1"/>
</dbReference>
<comment type="caution">
    <text evidence="1">The sequence shown here is derived from an EMBL/GenBank/DDBJ whole genome shotgun (WGS) entry which is preliminary data.</text>
</comment>
<sequence>MSRNEPKRGTTEAELLQAAESAIRSALPDTWSIIKDRHAADVGSDLRLTIAAPDGAMAVVLIECRRAIVPRDVALIASQLDAYIGEDMKVGAAMVAATFVSPMTRSQLDRHGLGWFDTTGNMRLRLDRPAVFIDRAGADRSTFRDPGDRLLKSLRGPAAAKVVLELCETALPVGVRDLAERAEVGAATSARVLELLDREAVLVRNDAAVVTSVHQRSLVDRWAQDYQVMTSNEVMRTLAPRGLNHVLNSLASLETRVVVTGSAAARAYLPEDVTAVSPLVSLSLYTEDPIGLMNELGLRSVHRGTNVLVMRPYDDVVFTRSRPVDGMNVAAPAQVVADLLTGPGRSSEEAEQLMEAFASGEPGWES</sequence>